<proteinExistence type="predicted"/>
<dbReference type="InterPro" id="IPR017517">
    <property type="entry name" value="Maleyloyr_isom"/>
</dbReference>
<comment type="caution">
    <text evidence="2">The sequence shown here is derived from an EMBL/GenBank/DDBJ whole genome shotgun (WGS) entry which is preliminary data.</text>
</comment>
<evidence type="ECO:0000313" key="2">
    <source>
        <dbReference type="EMBL" id="GAA2220801.1"/>
    </source>
</evidence>
<sequence>MHHGADTANRSPPMSERVISSGWDVLDASHAALRTAVRAVPDDGWHLPTPCAEWTVAQVFQHAVGDQIGYAAALTGEPGPDFDPFAPSGEMEGVDPATFLEDALARAAKAWAGVDPDTAEVPTPVPPHKMSPWSGSAACGLDAAVHAWDIARATGRPSPLTPELARPLLKVAREIVEPLRPYGAYAAALAPEQGDDDVAVLLRYLGRDPRRSVS</sequence>
<organism evidence="2 3">
    <name type="scientific">Streptomyces indiaensis</name>
    <dbReference type="NCBI Taxonomy" id="284033"/>
    <lineage>
        <taxon>Bacteria</taxon>
        <taxon>Bacillati</taxon>
        <taxon>Actinomycetota</taxon>
        <taxon>Actinomycetes</taxon>
        <taxon>Kitasatosporales</taxon>
        <taxon>Streptomycetaceae</taxon>
        <taxon>Streptomyces</taxon>
    </lineage>
</organism>
<dbReference type="InterPro" id="IPR017520">
    <property type="entry name" value="CHP03086"/>
</dbReference>
<dbReference type="Gene3D" id="1.20.120.450">
    <property type="entry name" value="dinb family like domain"/>
    <property type="match status" value="1"/>
</dbReference>
<keyword evidence="3" id="KW-1185">Reference proteome</keyword>
<dbReference type="InterPro" id="IPR034660">
    <property type="entry name" value="DinB/YfiT-like"/>
</dbReference>
<gene>
    <name evidence="2" type="ORF">GCM10010104_08360</name>
</gene>
<evidence type="ECO:0000259" key="1">
    <source>
        <dbReference type="Pfam" id="PF11716"/>
    </source>
</evidence>
<protein>
    <recommendedName>
        <fullName evidence="1">Mycothiol-dependent maleylpyruvate isomerase metal-binding domain-containing protein</fullName>
    </recommendedName>
</protein>
<dbReference type="NCBIfam" id="TIGR03083">
    <property type="entry name" value="maleylpyruvate isomerase family mycothiol-dependent enzyme"/>
    <property type="match status" value="1"/>
</dbReference>
<reference evidence="2 3" key="1">
    <citation type="journal article" date="2019" name="Int. J. Syst. Evol. Microbiol.">
        <title>The Global Catalogue of Microorganisms (GCM) 10K type strain sequencing project: providing services to taxonomists for standard genome sequencing and annotation.</title>
        <authorList>
            <consortium name="The Broad Institute Genomics Platform"/>
            <consortium name="The Broad Institute Genome Sequencing Center for Infectious Disease"/>
            <person name="Wu L."/>
            <person name="Ma J."/>
        </authorList>
    </citation>
    <scope>NUCLEOTIDE SEQUENCE [LARGE SCALE GENOMIC DNA]</scope>
    <source>
        <strain evidence="2 3">JCM 3053</strain>
    </source>
</reference>
<dbReference type="EMBL" id="BAAART010000018">
    <property type="protein sequence ID" value="GAA2220801.1"/>
    <property type="molecule type" value="Genomic_DNA"/>
</dbReference>
<feature type="domain" description="Mycothiol-dependent maleylpyruvate isomerase metal-binding" evidence="1">
    <location>
        <begin position="26"/>
        <end position="151"/>
    </location>
</feature>
<evidence type="ECO:0000313" key="3">
    <source>
        <dbReference type="Proteomes" id="UP001501474"/>
    </source>
</evidence>
<dbReference type="NCBIfam" id="TIGR03086">
    <property type="entry name" value="TIGR03086 family metal-binding protein"/>
    <property type="match status" value="1"/>
</dbReference>
<dbReference type="SUPFAM" id="SSF109854">
    <property type="entry name" value="DinB/YfiT-like putative metalloenzymes"/>
    <property type="match status" value="1"/>
</dbReference>
<dbReference type="Proteomes" id="UP001501474">
    <property type="component" value="Unassembled WGS sequence"/>
</dbReference>
<name>A0ABN3D5U0_9ACTN</name>
<dbReference type="InterPro" id="IPR024344">
    <property type="entry name" value="MDMPI_metal-binding"/>
</dbReference>
<accession>A0ABN3D5U0</accession>
<dbReference type="Pfam" id="PF11716">
    <property type="entry name" value="MDMPI_N"/>
    <property type="match status" value="1"/>
</dbReference>